<name>X0V4I0_9ZZZZ</name>
<dbReference type="SUPFAM" id="SSF101386">
    <property type="entry name" value="all-alpha NTP pyrophosphatases"/>
    <property type="match status" value="1"/>
</dbReference>
<protein>
    <submittedName>
        <fullName evidence="1">Uncharacterized protein</fullName>
    </submittedName>
</protein>
<dbReference type="Gene3D" id="1.10.287.1080">
    <property type="entry name" value="MazG-like"/>
    <property type="match status" value="1"/>
</dbReference>
<reference evidence="1" key="1">
    <citation type="journal article" date="2014" name="Front. Microbiol.">
        <title>High frequency of phylogenetically diverse reductive dehalogenase-homologous genes in deep subseafloor sedimentary metagenomes.</title>
        <authorList>
            <person name="Kawai M."/>
            <person name="Futagami T."/>
            <person name="Toyoda A."/>
            <person name="Takaki Y."/>
            <person name="Nishi S."/>
            <person name="Hori S."/>
            <person name="Arai W."/>
            <person name="Tsubouchi T."/>
            <person name="Morono Y."/>
            <person name="Uchiyama I."/>
            <person name="Ito T."/>
            <person name="Fujiyama A."/>
            <person name="Inagaki F."/>
            <person name="Takami H."/>
        </authorList>
    </citation>
    <scope>NUCLEOTIDE SEQUENCE</scope>
    <source>
        <strain evidence="1">Expedition CK06-06</strain>
    </source>
</reference>
<accession>X0V4I0</accession>
<dbReference type="EMBL" id="BARS01023616">
    <property type="protein sequence ID" value="GAG13074.1"/>
    <property type="molecule type" value="Genomic_DNA"/>
</dbReference>
<comment type="caution">
    <text evidence="1">The sequence shown here is derived from an EMBL/GenBank/DDBJ whole genome shotgun (WGS) entry which is preliminary data.</text>
</comment>
<evidence type="ECO:0000313" key="1">
    <source>
        <dbReference type="EMBL" id="GAG13074.1"/>
    </source>
</evidence>
<gene>
    <name evidence="1" type="ORF">S01H1_37594</name>
</gene>
<organism evidence="1">
    <name type="scientific">marine sediment metagenome</name>
    <dbReference type="NCBI Taxonomy" id="412755"/>
    <lineage>
        <taxon>unclassified sequences</taxon>
        <taxon>metagenomes</taxon>
        <taxon>ecological metagenomes</taxon>
    </lineage>
</organism>
<proteinExistence type="predicted"/>
<sequence>MNVSEWQKLVFQEYIKNGYAERWTKEYFESHPLEFDLLIDLAEVGLINTEVSELLEDIRLNNQKKYGEECSDIIIRVLNFCNRKGIDLEPHLLKKHVKNQEREYLHGKTM</sequence>
<dbReference type="AlphaFoldDB" id="X0V4I0"/>